<dbReference type="SUPFAM" id="SSF55874">
    <property type="entry name" value="ATPase domain of HSP90 chaperone/DNA topoisomerase II/histidine kinase"/>
    <property type="match status" value="1"/>
</dbReference>
<dbReference type="RefSeq" id="WP_187564686.1">
    <property type="nucleotide sequence ID" value="NZ_JACGWS010000024.1"/>
</dbReference>
<evidence type="ECO:0000256" key="6">
    <source>
        <dbReference type="SAM" id="Coils"/>
    </source>
</evidence>
<comment type="catalytic activity">
    <reaction evidence="1">
        <text>ATP + protein L-histidine = ADP + protein N-phospho-L-histidine.</text>
        <dbReference type="EC" id="2.7.13.3"/>
    </reaction>
</comment>
<accession>A0ABR7QGI0</accession>
<dbReference type="InterPro" id="IPR036890">
    <property type="entry name" value="HATPase_C_sf"/>
</dbReference>
<dbReference type="InterPro" id="IPR052162">
    <property type="entry name" value="Sensor_kinase/Photoreceptor"/>
</dbReference>
<dbReference type="InterPro" id="IPR036097">
    <property type="entry name" value="HisK_dim/P_sf"/>
</dbReference>
<proteinExistence type="predicted"/>
<evidence type="ECO:0000259" key="7">
    <source>
        <dbReference type="PROSITE" id="PS50109"/>
    </source>
</evidence>
<dbReference type="Pfam" id="PF00989">
    <property type="entry name" value="PAS"/>
    <property type="match status" value="1"/>
</dbReference>
<feature type="domain" description="PAS" evidence="8">
    <location>
        <begin position="7"/>
        <end position="60"/>
    </location>
</feature>
<comment type="caution">
    <text evidence="10">The sequence shown here is derived from an EMBL/GenBank/DDBJ whole genome shotgun (WGS) entry which is preliminary data.</text>
</comment>
<dbReference type="Pfam" id="PF13426">
    <property type="entry name" value="PAS_9"/>
    <property type="match status" value="1"/>
</dbReference>
<feature type="coiled-coil region" evidence="6">
    <location>
        <begin position="526"/>
        <end position="564"/>
    </location>
</feature>
<keyword evidence="11" id="KW-1185">Reference proteome</keyword>
<dbReference type="SUPFAM" id="SSF55785">
    <property type="entry name" value="PYP-like sensor domain (PAS domain)"/>
    <property type="match status" value="3"/>
</dbReference>
<dbReference type="InterPro" id="IPR001610">
    <property type="entry name" value="PAC"/>
</dbReference>
<protein>
    <recommendedName>
        <fullName evidence="2">histidine kinase</fullName>
        <ecNumber evidence="2">2.7.13.3</ecNumber>
    </recommendedName>
</protein>
<dbReference type="CDD" id="cd00130">
    <property type="entry name" value="PAS"/>
    <property type="match status" value="3"/>
</dbReference>
<evidence type="ECO:0000259" key="8">
    <source>
        <dbReference type="PROSITE" id="PS50112"/>
    </source>
</evidence>
<dbReference type="SMART" id="SM00091">
    <property type="entry name" value="PAS"/>
    <property type="match status" value="3"/>
</dbReference>
<evidence type="ECO:0000259" key="9">
    <source>
        <dbReference type="PROSITE" id="PS50113"/>
    </source>
</evidence>
<dbReference type="Gene3D" id="2.10.70.100">
    <property type="match status" value="1"/>
</dbReference>
<keyword evidence="6" id="KW-0175">Coiled coil</keyword>
<evidence type="ECO:0000313" key="11">
    <source>
        <dbReference type="Proteomes" id="UP000619238"/>
    </source>
</evidence>
<feature type="domain" description="PAS" evidence="8">
    <location>
        <begin position="149"/>
        <end position="195"/>
    </location>
</feature>
<dbReference type="PROSITE" id="PS50113">
    <property type="entry name" value="PAC"/>
    <property type="match status" value="1"/>
</dbReference>
<dbReference type="EC" id="2.7.13.3" evidence="2"/>
<dbReference type="InterPro" id="IPR035965">
    <property type="entry name" value="PAS-like_dom_sf"/>
</dbReference>
<dbReference type="CDD" id="cd00082">
    <property type="entry name" value="HisKA"/>
    <property type="match status" value="1"/>
</dbReference>
<dbReference type="NCBIfam" id="TIGR00229">
    <property type="entry name" value="sensory_box"/>
    <property type="match status" value="3"/>
</dbReference>
<dbReference type="Pfam" id="PF02518">
    <property type="entry name" value="HATPase_c"/>
    <property type="match status" value="1"/>
</dbReference>
<dbReference type="InterPro" id="IPR013767">
    <property type="entry name" value="PAS_fold"/>
</dbReference>
<keyword evidence="3" id="KW-0597">Phosphoprotein</keyword>
<evidence type="ECO:0000313" key="10">
    <source>
        <dbReference type="EMBL" id="MBC8757644.1"/>
    </source>
</evidence>
<name>A0ABR7QGI0_9FLAO</name>
<evidence type="ECO:0000256" key="5">
    <source>
        <dbReference type="ARBA" id="ARBA00022777"/>
    </source>
</evidence>
<dbReference type="SMART" id="SM00387">
    <property type="entry name" value="HATPase_c"/>
    <property type="match status" value="1"/>
</dbReference>
<dbReference type="InterPro" id="IPR000700">
    <property type="entry name" value="PAS-assoc_C"/>
</dbReference>
<gene>
    <name evidence="10" type="ORF">H2O64_23450</name>
</gene>
<evidence type="ECO:0000256" key="1">
    <source>
        <dbReference type="ARBA" id="ARBA00000085"/>
    </source>
</evidence>
<dbReference type="InterPro" id="IPR029016">
    <property type="entry name" value="GAF-like_dom_sf"/>
</dbReference>
<keyword evidence="5" id="KW-0418">Kinase</keyword>
<feature type="domain" description="PAS" evidence="8">
    <location>
        <begin position="251"/>
        <end position="325"/>
    </location>
</feature>
<dbReference type="PROSITE" id="PS50109">
    <property type="entry name" value="HIS_KIN"/>
    <property type="match status" value="1"/>
</dbReference>
<evidence type="ECO:0000256" key="4">
    <source>
        <dbReference type="ARBA" id="ARBA00022679"/>
    </source>
</evidence>
<reference evidence="10 11" key="1">
    <citation type="submission" date="2020-07" db="EMBL/GenBank/DDBJ databases">
        <title>Description of Kordia aestuariivivens sp. nov., isolated from a tidal flat.</title>
        <authorList>
            <person name="Park S."/>
            <person name="Yoon J.-H."/>
        </authorList>
    </citation>
    <scope>NUCLEOTIDE SEQUENCE [LARGE SCALE GENOMIC DNA]</scope>
    <source>
        <strain evidence="10 11">YSTF-M3</strain>
    </source>
</reference>
<dbReference type="Gene3D" id="1.10.287.130">
    <property type="match status" value="1"/>
</dbReference>
<dbReference type="SUPFAM" id="SSF55781">
    <property type="entry name" value="GAF domain-like"/>
    <property type="match status" value="1"/>
</dbReference>
<dbReference type="Pfam" id="PF00512">
    <property type="entry name" value="HisKA"/>
    <property type="match status" value="1"/>
</dbReference>
<dbReference type="PROSITE" id="PS50112">
    <property type="entry name" value="PAS"/>
    <property type="match status" value="3"/>
</dbReference>
<dbReference type="InterPro" id="IPR013655">
    <property type="entry name" value="PAS_fold_3"/>
</dbReference>
<dbReference type="SMART" id="SM00388">
    <property type="entry name" value="HisKA"/>
    <property type="match status" value="1"/>
</dbReference>
<dbReference type="Proteomes" id="UP000619238">
    <property type="component" value="Unassembled WGS sequence"/>
</dbReference>
<dbReference type="EMBL" id="JACGWS010000024">
    <property type="protein sequence ID" value="MBC8757644.1"/>
    <property type="molecule type" value="Genomic_DNA"/>
</dbReference>
<dbReference type="Pfam" id="PF08447">
    <property type="entry name" value="PAS_3"/>
    <property type="match status" value="2"/>
</dbReference>
<organism evidence="10 11">
    <name type="scientific">Kordia aestuariivivens</name>
    <dbReference type="NCBI Taxonomy" id="2759037"/>
    <lineage>
        <taxon>Bacteria</taxon>
        <taxon>Pseudomonadati</taxon>
        <taxon>Bacteroidota</taxon>
        <taxon>Flavobacteriia</taxon>
        <taxon>Flavobacteriales</taxon>
        <taxon>Flavobacteriaceae</taxon>
        <taxon>Kordia</taxon>
    </lineage>
</organism>
<dbReference type="SUPFAM" id="SSF47384">
    <property type="entry name" value="Homodimeric domain of signal transducing histidine kinase"/>
    <property type="match status" value="1"/>
</dbReference>
<evidence type="ECO:0000256" key="2">
    <source>
        <dbReference type="ARBA" id="ARBA00012438"/>
    </source>
</evidence>
<feature type="domain" description="PAC" evidence="9">
    <location>
        <begin position="198"/>
        <end position="250"/>
    </location>
</feature>
<sequence>MTNYQKHTQLFQHIFEASSQAIFVITEEKIILKANLAAQIASGYTEKELANKFIDTVIPELSKKIETDSNEHLSELWLKKKDGSQSLINIQLNTIANNEGFDTVLFIEDVTDNLIYKWALKGSQKSLSNIESEGNLGNWYWIFKTNERYWSDEFYRICGLSPDDDRLNAETAISFIHPDDRKMAIEVVNQAIENNRPYHFEKRIVHPNGIIRNVIARGNVDYDSTGAPIGMSGTMRDITALKNKQKELLDSNRKHQTLIDNLNGIVYSCQNNQEYTMDYINDGCYAITGYTSDEFLNGSVHFGTIILNEDRVYVWNQIQEALSQKKHYDIQYRIVCKKGTIKYVREIGCGVHNGQYTLEGFITDITQQKNMQDILEFITEDTTLSLIGNKIIKTIESQIPECAAIISIKNLTTNKFERLSESNAIETFSTSIDETKHPDLKLLHPAFNSSKAILITNILNHKNWINQRDQIVASGLKSCWSFPILSLKKNHLGFLSIYYTDEKQISKKDKEIITDVVKLLKVAIEKNHTKTKLKEKEELLKAYAQKLEAKVEKRTEEVAATVEQLVATNLSLEDQKLETEAAEKIALASKSLLSTIAKNFPNGFIIVFNANFEILLGEGQAIYVLGLHKVIFEGMSIDDLSIFSEKQKTKLKEDIVKTMQGDHLSLEMQYRKKYFSVNTTPLVDKNNNVASALFVYNDISQQKTIERDAQNALKKEQELNELKSRFISMASHEFRTPLSAIQTSAILIGKQNEPGKEEKRTKYVRQIKNNVKHLVVILNDFLSLSKLEEGKITAHRENFDLVSLAKTVVEEISTTTKTNQSIIFSSSEDTLSFNLDPKLIRHILMNLLSNAIKYSPENSTIHFNIEEEDLFVVIKISDEGIGIPKEEQKNLFERFFRAKNAYNIEGTGLGLNIVKQYVELMDGSIDFTSEENNGTTFQIKLPKPT</sequence>
<dbReference type="InterPro" id="IPR005467">
    <property type="entry name" value="His_kinase_dom"/>
</dbReference>
<dbReference type="Gene3D" id="3.30.565.10">
    <property type="entry name" value="Histidine kinase-like ATPase, C-terminal domain"/>
    <property type="match status" value="1"/>
</dbReference>
<dbReference type="Gene3D" id="3.30.450.40">
    <property type="match status" value="1"/>
</dbReference>
<dbReference type="PRINTS" id="PR00344">
    <property type="entry name" value="BCTRLSENSOR"/>
</dbReference>
<dbReference type="InterPro" id="IPR000014">
    <property type="entry name" value="PAS"/>
</dbReference>
<keyword evidence="4" id="KW-0808">Transferase</keyword>
<dbReference type="InterPro" id="IPR003661">
    <property type="entry name" value="HisK_dim/P_dom"/>
</dbReference>
<evidence type="ECO:0000256" key="3">
    <source>
        <dbReference type="ARBA" id="ARBA00022553"/>
    </source>
</evidence>
<dbReference type="CDD" id="cd00075">
    <property type="entry name" value="HATPase"/>
    <property type="match status" value="1"/>
</dbReference>
<dbReference type="SMART" id="SM00086">
    <property type="entry name" value="PAC"/>
    <property type="match status" value="2"/>
</dbReference>
<dbReference type="InterPro" id="IPR003594">
    <property type="entry name" value="HATPase_dom"/>
</dbReference>
<dbReference type="Gene3D" id="3.30.450.20">
    <property type="entry name" value="PAS domain"/>
    <property type="match status" value="4"/>
</dbReference>
<dbReference type="InterPro" id="IPR004358">
    <property type="entry name" value="Sig_transdc_His_kin-like_C"/>
</dbReference>
<dbReference type="PANTHER" id="PTHR43304">
    <property type="entry name" value="PHYTOCHROME-LIKE PROTEIN CPH1"/>
    <property type="match status" value="1"/>
</dbReference>
<feature type="domain" description="Histidine kinase" evidence="7">
    <location>
        <begin position="729"/>
        <end position="945"/>
    </location>
</feature>
<dbReference type="PANTHER" id="PTHR43304:SF1">
    <property type="entry name" value="PAC DOMAIN-CONTAINING PROTEIN"/>
    <property type="match status" value="1"/>
</dbReference>